<keyword evidence="3" id="KW-0547">Nucleotide-binding</keyword>
<dbReference type="GO" id="GO:0005524">
    <property type="term" value="F:ATP binding"/>
    <property type="evidence" value="ECO:0007669"/>
    <property type="project" value="UniProtKB-KW"/>
</dbReference>
<dbReference type="PANTHER" id="PTHR43776">
    <property type="entry name" value="TRANSPORT ATP-BINDING PROTEIN"/>
    <property type="match status" value="1"/>
</dbReference>
<name>A0A218P530_9EURY</name>
<organism evidence="6 7">
    <name type="scientific">Thermococcus pacificus</name>
    <dbReference type="NCBI Taxonomy" id="71998"/>
    <lineage>
        <taxon>Archaea</taxon>
        <taxon>Methanobacteriati</taxon>
        <taxon>Methanobacteriota</taxon>
        <taxon>Thermococci</taxon>
        <taxon>Thermococcales</taxon>
        <taxon>Thermococcaceae</taxon>
        <taxon>Thermococcus</taxon>
    </lineage>
</organism>
<dbReference type="GeneID" id="33314660"/>
<reference evidence="6 7" key="1">
    <citation type="submission" date="2016-04" db="EMBL/GenBank/DDBJ databases">
        <title>Complete genome sequence of Thermococcus pacificus type strain P4.</title>
        <authorList>
            <person name="Oger P.M."/>
        </authorList>
    </citation>
    <scope>NUCLEOTIDE SEQUENCE [LARGE SCALE GENOMIC DNA]</scope>
    <source>
        <strain evidence="6 7">P-4</strain>
    </source>
</reference>
<keyword evidence="2" id="KW-0813">Transport</keyword>
<dbReference type="PANTHER" id="PTHR43776:SF7">
    <property type="entry name" value="D,D-DIPEPTIDE TRANSPORT ATP-BINDING PROTEIN DDPF-RELATED"/>
    <property type="match status" value="1"/>
</dbReference>
<dbReference type="Pfam" id="PF08352">
    <property type="entry name" value="oligo_HPY"/>
    <property type="match status" value="1"/>
</dbReference>
<evidence type="ECO:0000259" key="5">
    <source>
        <dbReference type="PROSITE" id="PS50893"/>
    </source>
</evidence>
<comment type="similarity">
    <text evidence="1">Belongs to the ABC transporter superfamily.</text>
</comment>
<proteinExistence type="inferred from homology"/>
<dbReference type="RefSeq" id="WP_088853142.1">
    <property type="nucleotide sequence ID" value="NZ_CP015102.1"/>
</dbReference>
<evidence type="ECO:0000256" key="2">
    <source>
        <dbReference type="ARBA" id="ARBA00022448"/>
    </source>
</evidence>
<dbReference type="OrthoDB" id="18209at2157"/>
<gene>
    <name evidence="6" type="ORF">A3L08_00280</name>
</gene>
<dbReference type="GO" id="GO:0015833">
    <property type="term" value="P:peptide transport"/>
    <property type="evidence" value="ECO:0007669"/>
    <property type="project" value="InterPro"/>
</dbReference>
<dbReference type="NCBIfam" id="TIGR01727">
    <property type="entry name" value="oligo_HPY"/>
    <property type="match status" value="1"/>
</dbReference>
<dbReference type="InterPro" id="IPR003439">
    <property type="entry name" value="ABC_transporter-like_ATP-bd"/>
</dbReference>
<evidence type="ECO:0000313" key="7">
    <source>
        <dbReference type="Proteomes" id="UP000197418"/>
    </source>
</evidence>
<dbReference type="KEGG" id="tpaf:A3L08_00280"/>
<dbReference type="GO" id="GO:0055085">
    <property type="term" value="P:transmembrane transport"/>
    <property type="evidence" value="ECO:0007669"/>
    <property type="project" value="UniProtKB-ARBA"/>
</dbReference>
<feature type="domain" description="ABC transporter" evidence="5">
    <location>
        <begin position="6"/>
        <end position="253"/>
    </location>
</feature>
<evidence type="ECO:0000256" key="4">
    <source>
        <dbReference type="ARBA" id="ARBA00022840"/>
    </source>
</evidence>
<protein>
    <submittedName>
        <fullName evidence="6">Oligopeptide ABC transporter ATP-binding protein</fullName>
    </submittedName>
</protein>
<dbReference type="GO" id="GO:0016887">
    <property type="term" value="F:ATP hydrolysis activity"/>
    <property type="evidence" value="ECO:0007669"/>
    <property type="project" value="InterPro"/>
</dbReference>
<dbReference type="Gene3D" id="3.40.50.300">
    <property type="entry name" value="P-loop containing nucleotide triphosphate hydrolases"/>
    <property type="match status" value="1"/>
</dbReference>
<evidence type="ECO:0000313" key="6">
    <source>
        <dbReference type="EMBL" id="ASJ05879.1"/>
    </source>
</evidence>
<dbReference type="FunFam" id="3.40.50.300:FF:000016">
    <property type="entry name" value="Oligopeptide ABC transporter ATP-binding component"/>
    <property type="match status" value="1"/>
</dbReference>
<dbReference type="Pfam" id="PF00005">
    <property type="entry name" value="ABC_tran"/>
    <property type="match status" value="1"/>
</dbReference>
<dbReference type="InterPro" id="IPR027417">
    <property type="entry name" value="P-loop_NTPase"/>
</dbReference>
<dbReference type="AlphaFoldDB" id="A0A218P530"/>
<keyword evidence="7" id="KW-1185">Reference proteome</keyword>
<dbReference type="InterPro" id="IPR050319">
    <property type="entry name" value="ABC_transp_ATP-bind"/>
</dbReference>
<evidence type="ECO:0000256" key="1">
    <source>
        <dbReference type="ARBA" id="ARBA00005417"/>
    </source>
</evidence>
<dbReference type="SUPFAM" id="SSF52540">
    <property type="entry name" value="P-loop containing nucleoside triphosphate hydrolases"/>
    <property type="match status" value="1"/>
</dbReference>
<dbReference type="EMBL" id="CP015102">
    <property type="protein sequence ID" value="ASJ05879.1"/>
    <property type="molecule type" value="Genomic_DNA"/>
</dbReference>
<dbReference type="InterPro" id="IPR003593">
    <property type="entry name" value="AAA+_ATPase"/>
</dbReference>
<sequence>MSEPILEVKNLKKYFPIRGLIRTEGYVKAVDDISFTINRGETFGLVGESGCGKTTTGRTILRLIEPTAGQIIFQGKDVTQLKGEEMKWFRRKAQIMFQDPYSSLNPRQTVFEIIMEPVRFHKIPVDDPEEFVIKLLESVGLNEMHLYRYPHEFSGGQRQRIALARLLALKPEFIVLDEPTSALDVSVQANILNTLKDLQKEFGFTYLFISHDLGVVKYMSHRMGVMYLGKLVEVGPAEEIFENPLHPYTKFLLSAIPVPDPELAKELKAKRMKVEGEPPSPINPPQGCRFHPRCPFAKAGLCDRKEPPLIEVENGHYVACWLYGKE</sequence>
<dbReference type="PROSITE" id="PS50893">
    <property type="entry name" value="ABC_TRANSPORTER_2"/>
    <property type="match status" value="1"/>
</dbReference>
<accession>A0A218P530</accession>
<keyword evidence="4 6" id="KW-0067">ATP-binding</keyword>
<evidence type="ECO:0000256" key="3">
    <source>
        <dbReference type="ARBA" id="ARBA00022741"/>
    </source>
</evidence>
<dbReference type="Proteomes" id="UP000197418">
    <property type="component" value="Chromosome"/>
</dbReference>
<dbReference type="SMART" id="SM00382">
    <property type="entry name" value="AAA"/>
    <property type="match status" value="1"/>
</dbReference>
<dbReference type="CDD" id="cd03257">
    <property type="entry name" value="ABC_NikE_OppD_transporters"/>
    <property type="match status" value="1"/>
</dbReference>
<dbReference type="InterPro" id="IPR013563">
    <property type="entry name" value="Oligopep_ABC_C"/>
</dbReference>
<dbReference type="PROSITE" id="PS00211">
    <property type="entry name" value="ABC_TRANSPORTER_1"/>
    <property type="match status" value="1"/>
</dbReference>
<dbReference type="InterPro" id="IPR017871">
    <property type="entry name" value="ABC_transporter-like_CS"/>
</dbReference>